<feature type="region of interest" description="Disordered" evidence="1">
    <location>
        <begin position="264"/>
        <end position="388"/>
    </location>
</feature>
<feature type="domain" description="RNase H type-1" evidence="2">
    <location>
        <begin position="69"/>
        <end position="130"/>
    </location>
</feature>
<protein>
    <recommendedName>
        <fullName evidence="2">RNase H type-1 domain-containing protein</fullName>
    </recommendedName>
</protein>
<proteinExistence type="predicted"/>
<dbReference type="GO" id="GO:0004523">
    <property type="term" value="F:RNA-DNA hybrid ribonuclease activity"/>
    <property type="evidence" value="ECO:0007669"/>
    <property type="project" value="InterPro"/>
</dbReference>
<evidence type="ECO:0000313" key="4">
    <source>
        <dbReference type="Proteomes" id="UP001231189"/>
    </source>
</evidence>
<keyword evidence="4" id="KW-1185">Reference proteome</keyword>
<dbReference type="EMBL" id="JAUUTY010001173">
    <property type="protein sequence ID" value="KAK1561339.1"/>
    <property type="molecule type" value="Genomic_DNA"/>
</dbReference>
<feature type="compositionally biased region" description="Polar residues" evidence="1">
    <location>
        <begin position="226"/>
        <end position="240"/>
    </location>
</feature>
<dbReference type="InterPro" id="IPR052929">
    <property type="entry name" value="RNase_H-like_EbsB-rel"/>
</dbReference>
<dbReference type="GO" id="GO:0003676">
    <property type="term" value="F:nucleic acid binding"/>
    <property type="evidence" value="ECO:0007669"/>
    <property type="project" value="InterPro"/>
</dbReference>
<dbReference type="PANTHER" id="PTHR47074:SF73">
    <property type="entry name" value="OS04G0448401 PROTEIN"/>
    <property type="match status" value="1"/>
</dbReference>
<comment type="caution">
    <text evidence="3">The sequence shown here is derived from an EMBL/GenBank/DDBJ whole genome shotgun (WGS) entry which is preliminary data.</text>
</comment>
<evidence type="ECO:0000256" key="1">
    <source>
        <dbReference type="SAM" id="MobiDB-lite"/>
    </source>
</evidence>
<dbReference type="AlphaFoldDB" id="A0AAD8PIG1"/>
<feature type="region of interest" description="Disordered" evidence="1">
    <location>
        <begin position="224"/>
        <end position="250"/>
    </location>
</feature>
<dbReference type="InterPro" id="IPR002156">
    <property type="entry name" value="RNaseH_domain"/>
</dbReference>
<reference evidence="3" key="1">
    <citation type="submission" date="2023-07" db="EMBL/GenBank/DDBJ databases">
        <title>A chromosome-level genome assembly of Lolium multiflorum.</title>
        <authorList>
            <person name="Chen Y."/>
            <person name="Copetti D."/>
            <person name="Kolliker R."/>
            <person name="Studer B."/>
        </authorList>
    </citation>
    <scope>NUCLEOTIDE SEQUENCE</scope>
    <source>
        <strain evidence="3">02402/16</strain>
        <tissue evidence="3">Leaf</tissue>
    </source>
</reference>
<name>A0AAD8PIG1_LOLMU</name>
<dbReference type="Pfam" id="PF13456">
    <property type="entry name" value="RVT_3"/>
    <property type="match status" value="1"/>
</dbReference>
<gene>
    <name evidence="3" type="ORF">QYE76_018898</name>
</gene>
<evidence type="ECO:0000313" key="3">
    <source>
        <dbReference type="EMBL" id="KAK1561339.1"/>
    </source>
</evidence>
<organism evidence="3 4">
    <name type="scientific">Lolium multiflorum</name>
    <name type="common">Italian ryegrass</name>
    <name type="synonym">Lolium perenne subsp. multiflorum</name>
    <dbReference type="NCBI Taxonomy" id="4521"/>
    <lineage>
        <taxon>Eukaryota</taxon>
        <taxon>Viridiplantae</taxon>
        <taxon>Streptophyta</taxon>
        <taxon>Embryophyta</taxon>
        <taxon>Tracheophyta</taxon>
        <taxon>Spermatophyta</taxon>
        <taxon>Magnoliopsida</taxon>
        <taxon>Liliopsida</taxon>
        <taxon>Poales</taxon>
        <taxon>Poaceae</taxon>
        <taxon>BOP clade</taxon>
        <taxon>Pooideae</taxon>
        <taxon>Poodae</taxon>
        <taxon>Poeae</taxon>
        <taxon>Poeae Chloroplast Group 2 (Poeae type)</taxon>
        <taxon>Loliodinae</taxon>
        <taxon>Loliinae</taxon>
        <taxon>Lolium</taxon>
    </lineage>
</organism>
<feature type="compositionally biased region" description="Polar residues" evidence="1">
    <location>
        <begin position="270"/>
        <end position="281"/>
    </location>
</feature>
<evidence type="ECO:0000259" key="2">
    <source>
        <dbReference type="Pfam" id="PF13456"/>
    </source>
</evidence>
<feature type="compositionally biased region" description="Basic and acidic residues" evidence="1">
    <location>
        <begin position="434"/>
        <end position="444"/>
    </location>
</feature>
<dbReference type="PANTHER" id="PTHR47074">
    <property type="entry name" value="BNAC02G40300D PROTEIN"/>
    <property type="match status" value="1"/>
</dbReference>
<accession>A0AAD8PIG1</accession>
<sequence>MDGCIIWEARNDARNNATEPSCRRVAEKIKAYAETIVQHLSKTGTATRCDLSSSVLKWSPPPAGLALINVDVALFSSSSSMGMGVVIRDNDARCLVACNERLEHVTDPELAEALACRRGLNLARDEGFSKTPTRKTLAAAIPPKKKVPVKAAKAPTKAPTKPRTVAPKEKPTTMSQEAWDEEKRRCAMVTVDRRRRRIAAEAYKAEATKAVAATDVCLSLGGGQPEGSQQLAGRSSTSSPGYFAEGPSLSQMRLSQMDGRARYSPEYADSDTTFNPNTPFSPDSAPRGSGAFRFHVDLNSSSDLHRPGSTAGHVTDDTSLPRTLFGDEQERPPGIDGGAEILSGFIRHGHGYEPPVDEYEEEADEDEDDAEEVEAEVELIDTDTGVTTTTKRKRRGCKKWDAIRLTLNKDDVGEDGPVDPAGASTGLPIGNKKAKAERNAAESE</sequence>
<feature type="region of interest" description="Disordered" evidence="1">
    <location>
        <begin position="143"/>
        <end position="179"/>
    </location>
</feature>
<feature type="region of interest" description="Disordered" evidence="1">
    <location>
        <begin position="409"/>
        <end position="444"/>
    </location>
</feature>
<dbReference type="Proteomes" id="UP001231189">
    <property type="component" value="Unassembled WGS sequence"/>
</dbReference>
<feature type="compositionally biased region" description="Low complexity" evidence="1">
    <location>
        <begin position="149"/>
        <end position="165"/>
    </location>
</feature>
<feature type="compositionally biased region" description="Acidic residues" evidence="1">
    <location>
        <begin position="355"/>
        <end position="381"/>
    </location>
</feature>